<dbReference type="InterPro" id="IPR036170">
    <property type="entry name" value="YezG-like_sf"/>
</dbReference>
<comment type="caution">
    <text evidence="2">The sequence shown here is derived from an EMBL/GenBank/DDBJ whole genome shotgun (WGS) entry which is preliminary data.</text>
</comment>
<feature type="compositionally biased region" description="Low complexity" evidence="1">
    <location>
        <begin position="276"/>
        <end position="298"/>
    </location>
</feature>
<feature type="region of interest" description="Disordered" evidence="1">
    <location>
        <begin position="246"/>
        <end position="310"/>
    </location>
</feature>
<feature type="non-terminal residue" evidence="2">
    <location>
        <position position="1"/>
    </location>
</feature>
<organism evidence="2 3">
    <name type="scientific">Georgenia halotolerans</name>
    <dbReference type="NCBI Taxonomy" id="3028317"/>
    <lineage>
        <taxon>Bacteria</taxon>
        <taxon>Bacillati</taxon>
        <taxon>Actinomycetota</taxon>
        <taxon>Actinomycetes</taxon>
        <taxon>Micrococcales</taxon>
        <taxon>Bogoriellaceae</taxon>
        <taxon>Georgenia</taxon>
    </lineage>
</organism>
<evidence type="ECO:0000313" key="2">
    <source>
        <dbReference type="EMBL" id="MDD9206281.1"/>
    </source>
</evidence>
<keyword evidence="3" id="KW-1185">Reference proteome</keyword>
<gene>
    <name evidence="2" type="ORF">PU560_07330</name>
</gene>
<dbReference type="SUPFAM" id="SSF160424">
    <property type="entry name" value="BH3703-like"/>
    <property type="match status" value="1"/>
</dbReference>
<accession>A0ABT5TW41</accession>
<evidence type="ECO:0000313" key="3">
    <source>
        <dbReference type="Proteomes" id="UP001165561"/>
    </source>
</evidence>
<name>A0ABT5TW41_9MICO</name>
<proteinExistence type="predicted"/>
<dbReference type="EMBL" id="JARACI010000835">
    <property type="protein sequence ID" value="MDD9206281.1"/>
    <property type="molecule type" value="Genomic_DNA"/>
</dbReference>
<evidence type="ECO:0000256" key="1">
    <source>
        <dbReference type="SAM" id="MobiDB-lite"/>
    </source>
</evidence>
<reference evidence="2" key="1">
    <citation type="submission" date="2023-02" db="EMBL/GenBank/DDBJ databases">
        <title>Georgenia sp.10Sc9-8, isolated from a soil sample collected from the Taklamakan desert.</title>
        <authorList>
            <person name="Liu S."/>
        </authorList>
    </citation>
    <scope>NUCLEOTIDE SEQUENCE</scope>
    <source>
        <strain evidence="2">10Sc9-8</strain>
    </source>
</reference>
<protein>
    <submittedName>
        <fullName evidence="2">Uncharacterized protein</fullName>
    </submittedName>
</protein>
<sequence>YEDTPFSPDEPIDILHLPQPPTARLLRATGGTTDEQRKATGGPFLEPAPFTGTGYAETDGVVVSLSWLEHTRLSPGARLWRFYPDSNEPELVGTYHGPAFGWQNHLAEDALHAVAPTSFVGPAARTEHGVYAAEVTTDDDGVPTAVTLVARSAKAEEHGFTRTPAGTWAKKVPVEQVQALFELHLSAVWNGMPVRVVEQFPGPEQQRLSRVFAVGLNAEAATKLKMTRIEPGVYEANVPTENLKKVTPTQRVAKTWPKPEGATPVGATAGRAAGEGQQDPGTAGQAGAADAGAPTQPTGDERLVEGDPALSGEEHQELYRRIARGVAAGAPEGAASIQMLARVVGSRVELAAQASLKDGSAAPLKGAAKDTPEAVLELRRLTYRPERGAWYTMTAMLDAQGKFTARFSWDQEPAWQQQAPSPEEYAADLAEYPREGVLPDWLAERVGEAGPGGAPSAGGS</sequence>
<feature type="region of interest" description="Disordered" evidence="1">
    <location>
        <begin position="1"/>
        <end position="51"/>
    </location>
</feature>
<dbReference type="Proteomes" id="UP001165561">
    <property type="component" value="Unassembled WGS sequence"/>
</dbReference>